<accession>A0A6A4SMP9</accession>
<dbReference type="Proteomes" id="UP000438429">
    <property type="component" value="Unassembled WGS sequence"/>
</dbReference>
<evidence type="ECO:0000313" key="2">
    <source>
        <dbReference type="Proteomes" id="UP000438429"/>
    </source>
</evidence>
<protein>
    <submittedName>
        <fullName evidence="1">Uncharacterized protein</fullName>
    </submittedName>
</protein>
<dbReference type="EMBL" id="VEVO01000013">
    <property type="protein sequence ID" value="KAF0032374.1"/>
    <property type="molecule type" value="Genomic_DNA"/>
</dbReference>
<comment type="caution">
    <text evidence="1">The sequence shown here is derived from an EMBL/GenBank/DDBJ whole genome shotgun (WGS) entry which is preliminary data.</text>
</comment>
<evidence type="ECO:0000313" key="1">
    <source>
        <dbReference type="EMBL" id="KAF0032374.1"/>
    </source>
</evidence>
<dbReference type="AlphaFoldDB" id="A0A6A4SMP9"/>
<gene>
    <name evidence="1" type="ORF">F2P81_014664</name>
</gene>
<organism evidence="1 2">
    <name type="scientific">Scophthalmus maximus</name>
    <name type="common">Turbot</name>
    <name type="synonym">Psetta maxima</name>
    <dbReference type="NCBI Taxonomy" id="52904"/>
    <lineage>
        <taxon>Eukaryota</taxon>
        <taxon>Metazoa</taxon>
        <taxon>Chordata</taxon>
        <taxon>Craniata</taxon>
        <taxon>Vertebrata</taxon>
        <taxon>Euteleostomi</taxon>
        <taxon>Actinopterygii</taxon>
        <taxon>Neopterygii</taxon>
        <taxon>Teleostei</taxon>
        <taxon>Neoteleostei</taxon>
        <taxon>Acanthomorphata</taxon>
        <taxon>Carangaria</taxon>
        <taxon>Pleuronectiformes</taxon>
        <taxon>Pleuronectoidei</taxon>
        <taxon>Scophthalmidae</taxon>
        <taxon>Scophthalmus</taxon>
    </lineage>
</organism>
<name>A0A6A4SMP9_SCOMX</name>
<reference evidence="1 2" key="1">
    <citation type="submission" date="2019-06" db="EMBL/GenBank/DDBJ databases">
        <title>Draft genomes of female and male turbot (Scophthalmus maximus).</title>
        <authorList>
            <person name="Xu H."/>
            <person name="Xu X.-W."/>
            <person name="Shao C."/>
            <person name="Chen S."/>
        </authorList>
    </citation>
    <scope>NUCLEOTIDE SEQUENCE [LARGE SCALE GENOMIC DNA]</scope>
    <source>
        <strain evidence="1">Ysfricsl-2016a</strain>
        <tissue evidence="1">Blood</tissue>
    </source>
</reference>
<sequence>MHLQLLLLRYTANSTGKTLLEVVRGSEVTKPPTGFDWPPLVPSYQIQRVMGLWLVRVWEILPRTHKLLESMRKRKASANCIKIKGTDKECVIASSDGACIIWDPVEARTRPLNPFCLFPAETNSHHRDGYIPLALKAIVSLNLDKVVSNIAFRQRCKKYMKPY</sequence>
<proteinExistence type="predicted"/>